<dbReference type="InterPro" id="IPR019734">
    <property type="entry name" value="TPR_rpt"/>
</dbReference>
<dbReference type="EMBL" id="JADIKG010000012">
    <property type="protein sequence ID" value="MFK2874589.1"/>
    <property type="molecule type" value="Genomic_DNA"/>
</dbReference>
<keyword evidence="1" id="KW-0677">Repeat</keyword>
<evidence type="ECO:0000313" key="6">
    <source>
        <dbReference type="EMBL" id="MFK2874589.1"/>
    </source>
</evidence>
<dbReference type="PROSITE" id="PS51782">
    <property type="entry name" value="LYSM"/>
    <property type="match status" value="1"/>
</dbReference>
<feature type="compositionally biased region" description="Pro residues" evidence="4">
    <location>
        <begin position="20"/>
        <end position="32"/>
    </location>
</feature>
<dbReference type="Pfam" id="PF07719">
    <property type="entry name" value="TPR_2"/>
    <property type="match status" value="1"/>
</dbReference>
<evidence type="ECO:0000256" key="1">
    <source>
        <dbReference type="ARBA" id="ARBA00022737"/>
    </source>
</evidence>
<keyword evidence="7" id="KW-1185">Reference proteome</keyword>
<feature type="compositionally biased region" description="Low complexity" evidence="4">
    <location>
        <begin position="8"/>
        <end position="19"/>
    </location>
</feature>
<evidence type="ECO:0000256" key="4">
    <source>
        <dbReference type="SAM" id="MobiDB-lite"/>
    </source>
</evidence>
<feature type="domain" description="LysM" evidence="5">
    <location>
        <begin position="92"/>
        <end position="139"/>
    </location>
</feature>
<dbReference type="SUPFAM" id="SSF48452">
    <property type="entry name" value="TPR-like"/>
    <property type="match status" value="1"/>
</dbReference>
<dbReference type="InterPro" id="IPR013105">
    <property type="entry name" value="TPR_2"/>
</dbReference>
<keyword evidence="2 3" id="KW-0802">TPR repeat</keyword>
<gene>
    <name evidence="6" type="ORF">ISP13_13680</name>
</gene>
<dbReference type="SMART" id="SM00028">
    <property type="entry name" value="TPR"/>
    <property type="match status" value="2"/>
</dbReference>
<name>A0ABW8J094_9GAMM</name>
<feature type="repeat" description="TPR" evidence="3">
    <location>
        <begin position="188"/>
        <end position="221"/>
    </location>
</feature>
<evidence type="ECO:0000256" key="3">
    <source>
        <dbReference type="PROSITE-ProRule" id="PRU00339"/>
    </source>
</evidence>
<feature type="region of interest" description="Disordered" evidence="4">
    <location>
        <begin position="1"/>
        <end position="36"/>
    </location>
</feature>
<protein>
    <submittedName>
        <fullName evidence="6">Tetratricopeptide repeat protein</fullName>
    </submittedName>
</protein>
<dbReference type="Gene3D" id="1.25.40.10">
    <property type="entry name" value="Tetratricopeptide repeat domain"/>
    <property type="match status" value="1"/>
</dbReference>
<evidence type="ECO:0000256" key="2">
    <source>
        <dbReference type="ARBA" id="ARBA00022803"/>
    </source>
</evidence>
<dbReference type="PROSITE" id="PS50005">
    <property type="entry name" value="TPR"/>
    <property type="match status" value="1"/>
</dbReference>
<reference evidence="6 7" key="1">
    <citation type="submission" date="2020-10" db="EMBL/GenBank/DDBJ databases">
        <title>Phylogeny of dyella-like bacteria.</title>
        <authorList>
            <person name="Fu J."/>
        </authorList>
    </citation>
    <scope>NUCLEOTIDE SEQUENCE [LARGE SCALE GENOMIC DNA]</scope>
    <source>
        <strain evidence="6 7">DHOB07</strain>
    </source>
</reference>
<comment type="caution">
    <text evidence="6">The sequence shown here is derived from an EMBL/GenBank/DDBJ whole genome shotgun (WGS) entry which is preliminary data.</text>
</comment>
<proteinExistence type="predicted"/>
<organism evidence="6 7">
    <name type="scientific">Dyella lipolytica</name>
    <dbReference type="NCBI Taxonomy" id="1867835"/>
    <lineage>
        <taxon>Bacteria</taxon>
        <taxon>Pseudomonadati</taxon>
        <taxon>Pseudomonadota</taxon>
        <taxon>Gammaproteobacteria</taxon>
        <taxon>Lysobacterales</taxon>
        <taxon>Rhodanobacteraceae</taxon>
        <taxon>Dyella</taxon>
    </lineage>
</organism>
<dbReference type="Gene3D" id="3.10.350.10">
    <property type="entry name" value="LysM domain"/>
    <property type="match status" value="1"/>
</dbReference>
<dbReference type="Proteomes" id="UP001620405">
    <property type="component" value="Unassembled WGS sequence"/>
</dbReference>
<evidence type="ECO:0000259" key="5">
    <source>
        <dbReference type="PROSITE" id="PS51782"/>
    </source>
</evidence>
<feature type="region of interest" description="Disordered" evidence="4">
    <location>
        <begin position="146"/>
        <end position="189"/>
    </location>
</feature>
<dbReference type="InterPro" id="IPR018392">
    <property type="entry name" value="LysM"/>
</dbReference>
<dbReference type="InterPro" id="IPR011990">
    <property type="entry name" value="TPR-like_helical_dom_sf"/>
</dbReference>
<feature type="compositionally biased region" description="Low complexity" evidence="4">
    <location>
        <begin position="169"/>
        <end position="178"/>
    </location>
</feature>
<accession>A0ABW8J094</accession>
<sequence>MGTGFGGHATAHPAPAAASAPPPVVDTPPPTESLPDLPLATIVKKDLQTGHYDEGEKALRHYLETHPGDHRAQSLLHQLTVDPVQMLGAPARTHTVSPGESYSTVAAHYLGDANLFLVLARYNNASNPSLLRSGATLQLPASQKRISSDADAETSATPAAVNTDAGVHSSDLSRSSDSSRAESPVQKARRLESQGVALYQQGDKDRALALLDQALTLDPKLPPSGPVSVEMRKELVANYHQRAIVLYRDQHLDQAIALWNRVLAMDPSYEPAAVYRARAIELKQRLQQY</sequence>
<evidence type="ECO:0000313" key="7">
    <source>
        <dbReference type="Proteomes" id="UP001620405"/>
    </source>
</evidence>
<dbReference type="InterPro" id="IPR036779">
    <property type="entry name" value="LysM_dom_sf"/>
</dbReference>